<evidence type="ECO:0000313" key="3">
    <source>
        <dbReference type="Proteomes" id="UP001108240"/>
    </source>
</evidence>
<dbReference type="InterPro" id="IPR001584">
    <property type="entry name" value="Integrase_cat-core"/>
</dbReference>
<feature type="domain" description="Integrase catalytic" evidence="1">
    <location>
        <begin position="211"/>
        <end position="392"/>
    </location>
</feature>
<dbReference type="PANTHER" id="PTHR46791:SF11">
    <property type="entry name" value="INTEGRASE CATALYTIC DOMAIN-CONTAINING PROTEIN"/>
    <property type="match status" value="1"/>
</dbReference>
<dbReference type="Proteomes" id="UP001108240">
    <property type="component" value="Unplaced"/>
</dbReference>
<accession>A0A9J7Y5S1</accession>
<dbReference type="Gene3D" id="3.30.420.10">
    <property type="entry name" value="Ribonuclease H-like superfamily/Ribonuclease H"/>
    <property type="match status" value="1"/>
</dbReference>
<dbReference type="InterPro" id="IPR012337">
    <property type="entry name" value="RNaseH-like_sf"/>
</dbReference>
<dbReference type="Pfam" id="PF24764">
    <property type="entry name" value="rva_4"/>
    <property type="match status" value="1"/>
</dbReference>
<keyword evidence="3" id="KW-1185">Reference proteome</keyword>
<dbReference type="OMA" id="QIHIGTD"/>
<protein>
    <recommendedName>
        <fullName evidence="1">Integrase catalytic domain-containing protein</fullName>
    </recommendedName>
</protein>
<proteinExistence type="predicted"/>
<reference evidence="2" key="1">
    <citation type="submission" date="2025-08" db="UniProtKB">
        <authorList>
            <consortium name="Ensembl"/>
        </authorList>
    </citation>
    <scope>IDENTIFICATION</scope>
</reference>
<evidence type="ECO:0000313" key="2">
    <source>
        <dbReference type="Ensembl" id="ENSCCRP00000114391.1"/>
    </source>
</evidence>
<dbReference type="GO" id="GO:0003676">
    <property type="term" value="F:nucleic acid binding"/>
    <property type="evidence" value="ECO:0007669"/>
    <property type="project" value="InterPro"/>
</dbReference>
<evidence type="ECO:0000259" key="1">
    <source>
        <dbReference type="PROSITE" id="PS50994"/>
    </source>
</evidence>
<dbReference type="PANTHER" id="PTHR46791">
    <property type="entry name" value="EXPRESSED PROTEIN"/>
    <property type="match status" value="1"/>
</dbReference>
<organism evidence="2 3">
    <name type="scientific">Cyprinus carpio carpio</name>
    <dbReference type="NCBI Taxonomy" id="630221"/>
    <lineage>
        <taxon>Eukaryota</taxon>
        <taxon>Metazoa</taxon>
        <taxon>Chordata</taxon>
        <taxon>Craniata</taxon>
        <taxon>Vertebrata</taxon>
        <taxon>Euteleostomi</taxon>
        <taxon>Actinopterygii</taxon>
        <taxon>Neopterygii</taxon>
        <taxon>Teleostei</taxon>
        <taxon>Ostariophysi</taxon>
        <taxon>Cypriniformes</taxon>
        <taxon>Cyprinidae</taxon>
        <taxon>Cyprininae</taxon>
        <taxon>Cyprinus</taxon>
    </lineage>
</organism>
<dbReference type="SUPFAM" id="SSF53098">
    <property type="entry name" value="Ribonuclease H-like"/>
    <property type="match status" value="1"/>
</dbReference>
<dbReference type="InterPro" id="IPR036397">
    <property type="entry name" value="RNaseH_sf"/>
</dbReference>
<name>A0A9J7Y5S1_CYPCA</name>
<dbReference type="GO" id="GO:0015074">
    <property type="term" value="P:DNA integration"/>
    <property type="evidence" value="ECO:0007669"/>
    <property type="project" value="InterPro"/>
</dbReference>
<reference evidence="2" key="2">
    <citation type="submission" date="2025-09" db="UniProtKB">
        <authorList>
            <consortium name="Ensembl"/>
        </authorList>
    </citation>
    <scope>IDENTIFICATION</scope>
</reference>
<dbReference type="AlphaFoldDB" id="A0A9J7Y5S1"/>
<dbReference type="Ensembl" id="ENSCCRT00000162695.1">
    <property type="protein sequence ID" value="ENSCCRP00000114391.1"/>
    <property type="gene ID" value="ENSCCRG00000066409.1"/>
</dbReference>
<dbReference type="PROSITE" id="PS50994">
    <property type="entry name" value="INTEGRASE"/>
    <property type="match status" value="1"/>
</dbReference>
<sequence length="477" mass="53931">MAGREDVLREELLERLQSRVQQALSRQPVDLDFLEFVCNNELILIQSFADQIHIGTDILQQLNHLLELVQAAVENNPAVSHLDTSVGLRGGPRLIIQRDQLHYLLEAQFSVPCIAQLLGVSQRTIFRRMEEYGLSVTGCYSTMTDSELDNMVRAIKTQMPNAGYRNVKGQLMAMGSRVQWERIKASMHRVDAAGVLSRLAQLGCIVRRSYSVRGPLALVHVDTNHKLIRYNLIIFGGVDGFSRKVLYLDAATNNRASTAFSFFFEATQLHGVPSRVRGDQGVENLDIAYFMFARRGTGRASFISGKSVHNQRIERMWRDVWMAVTCIFYDVLHTLEEDGFLDISNTVHLFCVHYVFLPRLRAALHIFAAGWNSHPLRTEGNHTPQQLWHMGQLNTPEEEENLEELQNPELHWEDALMTPETSVSGVQVPEFEVPLADEDLAALQSAIDPLTDSDSNGCDLYIEVLNFVRLNTSTPID</sequence>
<dbReference type="InterPro" id="IPR058913">
    <property type="entry name" value="Integrase_dom_put"/>
</dbReference>
<dbReference type="GeneTree" id="ENSGT00940000164996"/>